<sequence length="212" mass="24677">MADEHYTLFYFQFRGRAEAIRMILHANGVHFKDERFTMNEWPERRNQIPGSRVPLLQVKKNKTHEVANYVESMAIARMLAKRFHMMGDSEEEYYRVERMIGQCADLDKEFYTAFFAAADQKEEMLKKSMREAVPKMLDLISKSISESGGKFAAGDKVTLGDICLLTSMDHVRKHDPEFLGKHYPKLLVLEQEVLKAKPKLAEYIRTRPETPL</sequence>
<evidence type="ECO:0000259" key="9">
    <source>
        <dbReference type="PROSITE" id="PS50405"/>
    </source>
</evidence>
<comment type="function">
    <text evidence="2">Conjugation of reduced glutathione to a wide number of exogenous and endogenous hydrophobic electrophiles.</text>
</comment>
<dbReference type="GO" id="GO:0006749">
    <property type="term" value="P:glutathione metabolic process"/>
    <property type="evidence" value="ECO:0007669"/>
    <property type="project" value="TreeGrafter"/>
</dbReference>
<dbReference type="SUPFAM" id="SSF47616">
    <property type="entry name" value="GST C-terminal domain-like"/>
    <property type="match status" value="1"/>
</dbReference>
<dbReference type="InterPro" id="IPR040079">
    <property type="entry name" value="Glutathione_S-Trfase"/>
</dbReference>
<dbReference type="InterPro" id="IPR004045">
    <property type="entry name" value="Glutathione_S-Trfase_N"/>
</dbReference>
<dbReference type="SFLD" id="SFLDG01205">
    <property type="entry name" value="AMPS.1"/>
    <property type="match status" value="1"/>
</dbReference>
<evidence type="ECO:0000313" key="12">
    <source>
        <dbReference type="Proteomes" id="UP000286415"/>
    </source>
</evidence>
<comment type="subunit">
    <text evidence="4">Homodimer.</text>
</comment>
<dbReference type="CDD" id="cd03192">
    <property type="entry name" value="GST_C_Sigma_like"/>
    <property type="match status" value="1"/>
</dbReference>
<evidence type="ECO:0000256" key="3">
    <source>
        <dbReference type="ARBA" id="ARBA00005861"/>
    </source>
</evidence>
<reference evidence="11" key="2">
    <citation type="journal article" date="2018" name="Biotechnol. Adv.">
        <title>Improved genomic resources and new bioinformatic workflow for the carcinogenic parasite Clonorchis sinensis: Biotechnological implications.</title>
        <authorList>
            <person name="Wang D."/>
            <person name="Korhonen P.K."/>
            <person name="Gasser R.B."/>
            <person name="Young N.D."/>
        </authorList>
    </citation>
    <scope>NUCLEOTIDE SEQUENCE</scope>
    <source>
        <strain evidence="11">Cs-k2</strain>
    </source>
</reference>
<dbReference type="Pfam" id="PF14497">
    <property type="entry name" value="GST_C_3"/>
    <property type="match status" value="1"/>
</dbReference>
<dbReference type="SFLD" id="SFLDS00019">
    <property type="entry name" value="Glutathione_Transferase_(cytos"/>
    <property type="match status" value="1"/>
</dbReference>
<dbReference type="OrthoDB" id="414243at2759"/>
<feature type="domain" description="GST N-terminal" evidence="8">
    <location>
        <begin position="4"/>
        <end position="87"/>
    </location>
</feature>
<dbReference type="SFLD" id="SFLDG00363">
    <property type="entry name" value="AMPS_(cytGST):_Alpha-__Mu-__Pi"/>
    <property type="match status" value="1"/>
</dbReference>
<dbReference type="SUPFAM" id="SSF52833">
    <property type="entry name" value="Thioredoxin-like"/>
    <property type="match status" value="1"/>
</dbReference>
<dbReference type="PANTHER" id="PTHR11571:SF224">
    <property type="entry name" value="HEMATOPOIETIC PROSTAGLANDIN D SYNTHASE"/>
    <property type="match status" value="1"/>
</dbReference>
<evidence type="ECO:0000313" key="11">
    <source>
        <dbReference type="EMBL" id="KAG5453142.1"/>
    </source>
</evidence>
<name>O97096_CLOSI</name>
<gene>
    <name evidence="11" type="ORF">CSKR_106968</name>
</gene>
<comment type="function">
    <text evidence="1">GST isoenzymes appear to play a central role in the parasite detoxification system. Other functions are also suspected including a role in increasing the solubility of haematin in the parasite gut.</text>
</comment>
<evidence type="ECO:0000256" key="6">
    <source>
        <dbReference type="ARBA" id="ARBA00022679"/>
    </source>
</evidence>
<dbReference type="InterPro" id="IPR036282">
    <property type="entry name" value="Glutathione-S-Trfase_C_sf"/>
</dbReference>
<dbReference type="EMBL" id="NIRI02000013">
    <property type="protein sequence ID" value="KAG5453142.1"/>
    <property type="molecule type" value="Genomic_DNA"/>
</dbReference>
<dbReference type="PROSITE" id="PS50404">
    <property type="entry name" value="GST_NTER"/>
    <property type="match status" value="1"/>
</dbReference>
<dbReference type="InterPro" id="IPR010987">
    <property type="entry name" value="Glutathione-S-Trfase_C-like"/>
</dbReference>
<evidence type="ECO:0000256" key="7">
    <source>
        <dbReference type="ARBA" id="ARBA00047960"/>
    </source>
</evidence>
<dbReference type="EC" id="2.5.1.18" evidence="5"/>
<proteinExistence type="evidence at transcript level"/>
<comment type="catalytic activity">
    <reaction evidence="7">
        <text>RX + glutathione = an S-substituted glutathione + a halide anion + H(+)</text>
        <dbReference type="Rhea" id="RHEA:16437"/>
        <dbReference type="ChEBI" id="CHEBI:15378"/>
        <dbReference type="ChEBI" id="CHEBI:16042"/>
        <dbReference type="ChEBI" id="CHEBI:17792"/>
        <dbReference type="ChEBI" id="CHEBI:57925"/>
        <dbReference type="ChEBI" id="CHEBI:90779"/>
        <dbReference type="EC" id="2.5.1.18"/>
    </reaction>
</comment>
<dbReference type="Gene3D" id="1.20.1050.10">
    <property type="match status" value="1"/>
</dbReference>
<protein>
    <recommendedName>
        <fullName evidence="5">glutathione transferase</fullName>
        <ecNumber evidence="5">2.5.1.18</ecNumber>
    </recommendedName>
</protein>
<dbReference type="EMBL" id="AF051318">
    <property type="protein sequence ID" value="AAD17488.1"/>
    <property type="molecule type" value="mRNA"/>
</dbReference>
<dbReference type="AlphaFoldDB" id="O97096"/>
<dbReference type="GO" id="GO:0004364">
    <property type="term" value="F:glutathione transferase activity"/>
    <property type="evidence" value="ECO:0007669"/>
    <property type="project" value="UniProtKB-EC"/>
</dbReference>
<accession>O97096</accession>
<evidence type="ECO:0000259" key="8">
    <source>
        <dbReference type="PROSITE" id="PS50404"/>
    </source>
</evidence>
<dbReference type="Proteomes" id="UP000286415">
    <property type="component" value="Unassembled WGS sequence"/>
</dbReference>
<evidence type="ECO:0000256" key="4">
    <source>
        <dbReference type="ARBA" id="ARBA00011738"/>
    </source>
</evidence>
<evidence type="ECO:0000256" key="2">
    <source>
        <dbReference type="ARBA" id="ARBA00003701"/>
    </source>
</evidence>
<dbReference type="InterPro" id="IPR050213">
    <property type="entry name" value="GST_superfamily"/>
</dbReference>
<evidence type="ECO:0000313" key="10">
    <source>
        <dbReference type="EMBL" id="AAD17488.1"/>
    </source>
</evidence>
<organism evidence="10">
    <name type="scientific">Clonorchis sinensis</name>
    <name type="common">Chinese liver fluke</name>
    <dbReference type="NCBI Taxonomy" id="79923"/>
    <lineage>
        <taxon>Eukaryota</taxon>
        <taxon>Metazoa</taxon>
        <taxon>Spiralia</taxon>
        <taxon>Lophotrochozoa</taxon>
        <taxon>Platyhelminthes</taxon>
        <taxon>Trematoda</taxon>
        <taxon>Digenea</taxon>
        <taxon>Opisthorchiida</taxon>
        <taxon>Opisthorchiata</taxon>
        <taxon>Opisthorchiidae</taxon>
        <taxon>Clonorchis</taxon>
    </lineage>
</organism>
<feature type="domain" description="GST C-terminal" evidence="9">
    <location>
        <begin position="89"/>
        <end position="212"/>
    </location>
</feature>
<dbReference type="PANTHER" id="PTHR11571">
    <property type="entry name" value="GLUTATHIONE S-TRANSFERASE"/>
    <property type="match status" value="1"/>
</dbReference>
<evidence type="ECO:0000256" key="5">
    <source>
        <dbReference type="ARBA" id="ARBA00012452"/>
    </source>
</evidence>
<dbReference type="Gene3D" id="3.40.30.10">
    <property type="entry name" value="Glutaredoxin"/>
    <property type="match status" value="1"/>
</dbReference>
<evidence type="ECO:0000256" key="1">
    <source>
        <dbReference type="ARBA" id="ARBA00002446"/>
    </source>
</evidence>
<keyword evidence="12" id="KW-1185">Reference proteome</keyword>
<reference evidence="10" key="1">
    <citation type="journal article" date="2001" name="Exp. Parasitol.">
        <title>Clonorchis sinensis: molecular cloning and characterization of 28-kDa glutathione S-transferase.</title>
        <authorList>
            <person name="Kang S.Y."/>
            <person name="Ahn I.Y."/>
            <person name="Park C.Y."/>
            <person name="Chung Y.B."/>
            <person name="Hong S.T."/>
            <person name="Kong Y."/>
            <person name="Cho S.Y."/>
            <person name="Hong S.J."/>
        </authorList>
    </citation>
    <scope>NUCLEOTIDE SEQUENCE</scope>
</reference>
<dbReference type="PROSITE" id="PS50405">
    <property type="entry name" value="GST_CTER"/>
    <property type="match status" value="1"/>
</dbReference>
<keyword evidence="6 10" id="KW-0808">Transferase</keyword>
<reference evidence="11" key="3">
    <citation type="journal article" date="2021" name="Genomics">
        <title>High-quality reference genome for Clonorchis sinensis.</title>
        <authorList>
            <person name="Young N.D."/>
            <person name="Stroehlein A.J."/>
            <person name="Kinkar L."/>
            <person name="Wang T."/>
            <person name="Sohn W.M."/>
            <person name="Chang B.C.H."/>
            <person name="Kaur P."/>
            <person name="Weisz D."/>
            <person name="Dudchenko O."/>
            <person name="Aiden E.L."/>
            <person name="Korhonen P.K."/>
            <person name="Gasser R.B."/>
        </authorList>
    </citation>
    <scope>NUCLEOTIDE SEQUENCE</scope>
    <source>
        <strain evidence="11">Cs-k2</strain>
    </source>
</reference>
<comment type="similarity">
    <text evidence="3">Belongs to the GST superfamily. Mu family.</text>
</comment>
<dbReference type="InterPro" id="IPR036249">
    <property type="entry name" value="Thioredoxin-like_sf"/>
</dbReference>
<dbReference type="CDD" id="cd03039">
    <property type="entry name" value="GST_N_Sigma_like"/>
    <property type="match status" value="1"/>
</dbReference>
<dbReference type="SMR" id="O97096"/>
<dbReference type="InterPro" id="IPR004046">
    <property type="entry name" value="GST_C"/>
</dbReference>